<evidence type="ECO:0000256" key="2">
    <source>
        <dbReference type="ARBA" id="ARBA00022723"/>
    </source>
</evidence>
<evidence type="ECO:0000313" key="8">
    <source>
        <dbReference type="Proteomes" id="UP000701853"/>
    </source>
</evidence>
<feature type="region of interest" description="Disordered" evidence="5">
    <location>
        <begin position="705"/>
        <end position="725"/>
    </location>
</feature>
<evidence type="ECO:0000313" key="7">
    <source>
        <dbReference type="EMBL" id="KAG8502374.1"/>
    </source>
</evidence>
<dbReference type="InterPro" id="IPR039537">
    <property type="entry name" value="Retrotran_Ty1/copia-like"/>
</dbReference>
<keyword evidence="4" id="KW-0378">Hydrolase</keyword>
<keyword evidence="1" id="KW-0645">Protease</keyword>
<dbReference type="InterPro" id="IPR025724">
    <property type="entry name" value="GAG-pre-integrase_dom"/>
</dbReference>
<dbReference type="GO" id="GO:0015074">
    <property type="term" value="P:DNA integration"/>
    <property type="evidence" value="ECO:0007669"/>
    <property type="project" value="InterPro"/>
</dbReference>
<dbReference type="InterPro" id="IPR036875">
    <property type="entry name" value="Znf_CCHC_sf"/>
</dbReference>
<dbReference type="InterPro" id="IPR001584">
    <property type="entry name" value="Integrase_cat-core"/>
</dbReference>
<dbReference type="Pfam" id="PF00665">
    <property type="entry name" value="rve"/>
    <property type="match status" value="1"/>
</dbReference>
<dbReference type="SUPFAM" id="SSF57756">
    <property type="entry name" value="Retrovirus zinc finger-like domains"/>
    <property type="match status" value="1"/>
</dbReference>
<evidence type="ECO:0000256" key="3">
    <source>
        <dbReference type="ARBA" id="ARBA00022750"/>
    </source>
</evidence>
<protein>
    <recommendedName>
        <fullName evidence="6">Integrase catalytic domain-containing protein</fullName>
    </recommendedName>
</protein>
<dbReference type="OrthoDB" id="1729718at2759"/>
<dbReference type="SUPFAM" id="SSF53098">
    <property type="entry name" value="Ribonuclease H-like"/>
    <property type="match status" value="1"/>
</dbReference>
<dbReference type="PROSITE" id="PS50994">
    <property type="entry name" value="INTEGRASE"/>
    <property type="match status" value="1"/>
</dbReference>
<dbReference type="InterPro" id="IPR013103">
    <property type="entry name" value="RVT_2"/>
</dbReference>
<evidence type="ECO:0000256" key="5">
    <source>
        <dbReference type="SAM" id="MobiDB-lite"/>
    </source>
</evidence>
<dbReference type="PANTHER" id="PTHR42648:SF28">
    <property type="entry name" value="TRANSPOSON-ENCODED PROTEIN WITH RIBONUCLEASE H-LIKE AND RETROVIRUS ZINC FINGER-LIKE DOMAINS"/>
    <property type="match status" value="1"/>
</dbReference>
<dbReference type="SUPFAM" id="SSF56672">
    <property type="entry name" value="DNA/RNA polymerases"/>
    <property type="match status" value="1"/>
</dbReference>
<dbReference type="Pfam" id="PF07727">
    <property type="entry name" value="RVT_2"/>
    <property type="match status" value="1"/>
</dbReference>
<dbReference type="InterPro" id="IPR012337">
    <property type="entry name" value="RNaseH-like_sf"/>
</dbReference>
<evidence type="ECO:0000256" key="4">
    <source>
        <dbReference type="ARBA" id="ARBA00022801"/>
    </source>
</evidence>
<dbReference type="PANTHER" id="PTHR42648">
    <property type="entry name" value="TRANSPOSASE, PUTATIVE-RELATED"/>
    <property type="match status" value="1"/>
</dbReference>
<dbReference type="GO" id="GO:0006508">
    <property type="term" value="P:proteolysis"/>
    <property type="evidence" value="ECO:0007669"/>
    <property type="project" value="UniProtKB-KW"/>
</dbReference>
<comment type="caution">
    <text evidence="7">The sequence shown here is derived from an EMBL/GenBank/DDBJ whole genome shotgun (WGS) entry which is preliminary data.</text>
</comment>
<dbReference type="Pfam" id="PF14223">
    <property type="entry name" value="Retrotran_gag_2"/>
    <property type="match status" value="1"/>
</dbReference>
<dbReference type="GO" id="GO:0008270">
    <property type="term" value="F:zinc ion binding"/>
    <property type="evidence" value="ECO:0007669"/>
    <property type="project" value="InterPro"/>
</dbReference>
<dbReference type="InterPro" id="IPR036397">
    <property type="entry name" value="RNaseH_sf"/>
</dbReference>
<accession>A0A8J6DB40</accession>
<dbReference type="AlphaFoldDB" id="A0A8J6DB40"/>
<dbReference type="Pfam" id="PF13976">
    <property type="entry name" value="gag_pre-integrs"/>
    <property type="match status" value="1"/>
</dbReference>
<name>A0A8J6DB40_9ROSI</name>
<dbReference type="Proteomes" id="UP000701853">
    <property type="component" value="Chromosome 1"/>
</dbReference>
<keyword evidence="8" id="KW-1185">Reference proteome</keyword>
<proteinExistence type="predicted"/>
<dbReference type="InterPro" id="IPR043502">
    <property type="entry name" value="DNA/RNA_pol_sf"/>
</dbReference>
<dbReference type="GO" id="GO:0003676">
    <property type="term" value="F:nucleic acid binding"/>
    <property type="evidence" value="ECO:0007669"/>
    <property type="project" value="InterPro"/>
</dbReference>
<keyword evidence="2" id="KW-0479">Metal-binding</keyword>
<dbReference type="InterPro" id="IPR054722">
    <property type="entry name" value="PolX-like_BBD"/>
</dbReference>
<keyword evidence="3" id="KW-0064">Aspartyl protease</keyword>
<dbReference type="EMBL" id="JAHUZN010000001">
    <property type="protein sequence ID" value="KAG8502374.1"/>
    <property type="molecule type" value="Genomic_DNA"/>
</dbReference>
<dbReference type="Pfam" id="PF22936">
    <property type="entry name" value="Pol_BBD"/>
    <property type="match status" value="1"/>
</dbReference>
<evidence type="ECO:0000259" key="6">
    <source>
        <dbReference type="PROSITE" id="PS50994"/>
    </source>
</evidence>
<dbReference type="Gene3D" id="3.30.420.10">
    <property type="entry name" value="Ribonuclease H-like superfamily/Ribonuclease H"/>
    <property type="match status" value="1"/>
</dbReference>
<sequence>MAEASSSARTTVTNAKFEVEKFYGTNNFGMWQCEILDVLCQQELDIALKEKPDKMDDKEWAKINRQACGTIRLCLDKEQKYFVMRETSAKKLWDILEEKFLTKSLENRLYMKKKLFRFTYAPKFEDEDKALLLLNSLPDEYDHLTTTLLHGKDTITFDAVCSALYRSETRKKDKRDHRDTTAEVLTVRGRSLSSKSGRRGKSKGKPAKDECAFCREKGHWKKNCPKLQKGKAISNVCVVELDEELDFSLVGMAMACHTDEWILDSGCTYHMCPNKDWFSSLKELEGGVVLMGNDSACKTMGVGTIQLKNHDGSIQVLTDVRYVPSLKKNLISLGALESKGLTITLRDGLLKVVAQELTVMKGTRRNNLYFLNGSTVIGSTSTIYAKVVDPEATRLWHMRLGHAGEKALQTLAKQGLLKGVNSCKLEFCEHCVLGKQIRVKFGPAIHNTKGILDYVHSDVWGPTKVASLGGMHYFVTFVDDYSRKVWVYLMKRKNEVLDAFLKSKKMVETQTGRKVKRLRSDNGTEYKNDSFLQVCQDKGIVRHFTVRDTPQQNGVAERMNRTILEKVCCMLSNAGLGKKFWAEAVIYACHLINRLPSAAINGKTPMEMWTSKSATDYDSLHVFGSTAYYHVKESKLDPRAKKALFLGITDGVKGYRLWCPDTRKIVFSRDVTFDESTMLKYKDSQKDDKTNSTLQQVELEKVNYDPANIGGTNDEEVPTEEPLQQQDSIAYRRPRREIRKPARFDDIVAYALSIADDDVPSTYTEAISNPNGVKWKQAMNEEMQSLHKNRTWELVTLPKGKKAIGCKWVYAKKEGFPSKNEIRYKARLVVKGYVQKEGIDYNEVFSPVVKHSSIRILLALVAQYDLELVQLDVKTAFLHGDLEEEIYMTQPDGFKVAGKENWVCKLTKSLYGLKQSPRQWYKRFDQFMKGQRYTRSKFDHCVYFQKLQEGTFIYLLLYVDDMLIASKSKVDIERLKTQLNLEFEMKDLSEAKKILGMEIWRDRAHDRVSLSQKQYLKKVLQQFGMNEHTKPVNTPLASHFKLSAQLSPSTNTE</sequence>
<evidence type="ECO:0000256" key="1">
    <source>
        <dbReference type="ARBA" id="ARBA00022670"/>
    </source>
</evidence>
<feature type="domain" description="Integrase catalytic" evidence="6">
    <location>
        <begin position="439"/>
        <end position="613"/>
    </location>
</feature>
<gene>
    <name evidence="7" type="ORF">CXB51_000461</name>
</gene>
<dbReference type="Pfam" id="PF25597">
    <property type="entry name" value="SH3_retrovirus"/>
    <property type="match status" value="1"/>
</dbReference>
<dbReference type="Gene3D" id="4.10.60.10">
    <property type="entry name" value="Zinc finger, CCHC-type"/>
    <property type="match status" value="1"/>
</dbReference>
<organism evidence="7 8">
    <name type="scientific">Gossypium anomalum</name>
    <dbReference type="NCBI Taxonomy" id="47600"/>
    <lineage>
        <taxon>Eukaryota</taxon>
        <taxon>Viridiplantae</taxon>
        <taxon>Streptophyta</taxon>
        <taxon>Embryophyta</taxon>
        <taxon>Tracheophyta</taxon>
        <taxon>Spermatophyta</taxon>
        <taxon>Magnoliopsida</taxon>
        <taxon>eudicotyledons</taxon>
        <taxon>Gunneridae</taxon>
        <taxon>Pentapetalae</taxon>
        <taxon>rosids</taxon>
        <taxon>malvids</taxon>
        <taxon>Malvales</taxon>
        <taxon>Malvaceae</taxon>
        <taxon>Malvoideae</taxon>
        <taxon>Gossypium</taxon>
    </lineage>
</organism>
<dbReference type="InterPro" id="IPR057670">
    <property type="entry name" value="SH3_retrovirus"/>
</dbReference>
<reference evidence="7 8" key="1">
    <citation type="journal article" date="2021" name="bioRxiv">
        <title>The Gossypium anomalum genome as a resource for cotton improvement and evolutionary analysis of hybrid incompatibility.</title>
        <authorList>
            <person name="Grover C.E."/>
            <person name="Yuan D."/>
            <person name="Arick M.A."/>
            <person name="Miller E.R."/>
            <person name="Hu G."/>
            <person name="Peterson D.G."/>
            <person name="Wendel J.F."/>
            <person name="Udall J.A."/>
        </authorList>
    </citation>
    <scope>NUCLEOTIDE SEQUENCE [LARGE SCALE GENOMIC DNA]</scope>
    <source>
        <strain evidence="7">JFW-Udall</strain>
        <tissue evidence="7">Leaf</tissue>
    </source>
</reference>
<dbReference type="GO" id="GO:0004190">
    <property type="term" value="F:aspartic-type endopeptidase activity"/>
    <property type="evidence" value="ECO:0007669"/>
    <property type="project" value="UniProtKB-KW"/>
</dbReference>